<dbReference type="EMBL" id="JAKKPZ010000007">
    <property type="protein sequence ID" value="KAI1718977.1"/>
    <property type="molecule type" value="Genomic_DNA"/>
</dbReference>
<evidence type="ECO:0000313" key="6">
    <source>
        <dbReference type="EMBL" id="KAI1718977.1"/>
    </source>
</evidence>
<name>A0AAD4R9M8_9BILA</name>
<gene>
    <name evidence="6" type="ORF">DdX_06093</name>
</gene>
<dbReference type="Proteomes" id="UP001201812">
    <property type="component" value="Unassembled WGS sequence"/>
</dbReference>
<dbReference type="AlphaFoldDB" id="A0AAD4R9M8"/>
<keyword evidence="2 4" id="KW-0862">Zinc</keyword>
<feature type="domain" description="LIM zinc-binding" evidence="5">
    <location>
        <begin position="10"/>
        <end position="71"/>
    </location>
</feature>
<dbReference type="Pfam" id="PF00412">
    <property type="entry name" value="LIM"/>
    <property type="match status" value="1"/>
</dbReference>
<accession>A0AAD4R9M8</accession>
<comment type="caution">
    <text evidence="6">The sequence shown here is derived from an EMBL/GenBank/DDBJ whole genome shotgun (WGS) entry which is preliminary data.</text>
</comment>
<keyword evidence="7" id="KW-1185">Reference proteome</keyword>
<proteinExistence type="predicted"/>
<evidence type="ECO:0000313" key="7">
    <source>
        <dbReference type="Proteomes" id="UP001201812"/>
    </source>
</evidence>
<dbReference type="GO" id="GO:0046872">
    <property type="term" value="F:metal ion binding"/>
    <property type="evidence" value="ECO:0007669"/>
    <property type="project" value="UniProtKB-KW"/>
</dbReference>
<dbReference type="InterPro" id="IPR001781">
    <property type="entry name" value="Znf_LIM"/>
</dbReference>
<organism evidence="6 7">
    <name type="scientific">Ditylenchus destructor</name>
    <dbReference type="NCBI Taxonomy" id="166010"/>
    <lineage>
        <taxon>Eukaryota</taxon>
        <taxon>Metazoa</taxon>
        <taxon>Ecdysozoa</taxon>
        <taxon>Nematoda</taxon>
        <taxon>Chromadorea</taxon>
        <taxon>Rhabditida</taxon>
        <taxon>Tylenchina</taxon>
        <taxon>Tylenchomorpha</taxon>
        <taxon>Sphaerularioidea</taxon>
        <taxon>Anguinidae</taxon>
        <taxon>Anguininae</taxon>
        <taxon>Ditylenchus</taxon>
    </lineage>
</organism>
<keyword evidence="1 4" id="KW-0479">Metal-binding</keyword>
<reference evidence="6" key="1">
    <citation type="submission" date="2022-01" db="EMBL/GenBank/DDBJ databases">
        <title>Genome Sequence Resource for Two Populations of Ditylenchus destructor, the Migratory Endoparasitic Phytonematode.</title>
        <authorList>
            <person name="Zhang H."/>
            <person name="Lin R."/>
            <person name="Xie B."/>
        </authorList>
    </citation>
    <scope>NUCLEOTIDE SEQUENCE</scope>
    <source>
        <strain evidence="6">BazhouSP</strain>
    </source>
</reference>
<keyword evidence="3 4" id="KW-0440">LIM domain</keyword>
<evidence type="ECO:0000256" key="2">
    <source>
        <dbReference type="ARBA" id="ARBA00022833"/>
    </source>
</evidence>
<dbReference type="Gene3D" id="2.10.110.10">
    <property type="entry name" value="Cysteine Rich Protein"/>
    <property type="match status" value="1"/>
</dbReference>
<evidence type="ECO:0000259" key="5">
    <source>
        <dbReference type="PROSITE" id="PS50023"/>
    </source>
</evidence>
<evidence type="ECO:0000256" key="4">
    <source>
        <dbReference type="PROSITE-ProRule" id="PRU00125"/>
    </source>
</evidence>
<evidence type="ECO:0000256" key="3">
    <source>
        <dbReference type="ARBA" id="ARBA00023038"/>
    </source>
</evidence>
<sequence>MNFGSGPTKKFCHICRTWIDIFDEKIQVEKFTMHKSCFKCAICDCQLQPGSCSRDDGLMYRQFMLDKKSPTWFCHQHMMLGSGEKCQLLRQKYSQQNQG</sequence>
<evidence type="ECO:0000256" key="1">
    <source>
        <dbReference type="ARBA" id="ARBA00022723"/>
    </source>
</evidence>
<dbReference type="PROSITE" id="PS50023">
    <property type="entry name" value="LIM_DOMAIN_2"/>
    <property type="match status" value="1"/>
</dbReference>
<protein>
    <submittedName>
        <fullName evidence="6">LIM domain-containing protein, variant</fullName>
    </submittedName>
</protein>